<dbReference type="RefSeq" id="XP_041679182.1">
    <property type="nucleotide sequence ID" value="XM_041828306.1"/>
</dbReference>
<proteinExistence type="predicted"/>
<protein>
    <recommendedName>
        <fullName evidence="3">F-box domain-containing protein</fullName>
    </recommendedName>
</protein>
<comment type="caution">
    <text evidence="1">The sequence shown here is derived from an EMBL/GenBank/DDBJ whole genome shotgun (WGS) entry which is preliminary data.</text>
</comment>
<evidence type="ECO:0000313" key="1">
    <source>
        <dbReference type="EMBL" id="CVK88401.1"/>
    </source>
</evidence>
<keyword evidence="2" id="KW-1185">Reference proteome</keyword>
<reference evidence="2" key="1">
    <citation type="journal article" date="2016" name="Genome Biol. Evol.">
        <title>Comparative 'omics' of the Fusarium fujikuroi species complex highlights differences in genetic potential and metabolite synthesis.</title>
        <authorList>
            <person name="Niehaus E.-M."/>
            <person name="Muensterkoetter M."/>
            <person name="Proctor R.H."/>
            <person name="Brown D.W."/>
            <person name="Sharon A."/>
            <person name="Idan Y."/>
            <person name="Oren-Young L."/>
            <person name="Sieber C.M."/>
            <person name="Novak O."/>
            <person name="Pencik A."/>
            <person name="Tarkowska D."/>
            <person name="Hromadova K."/>
            <person name="Freeman S."/>
            <person name="Maymon M."/>
            <person name="Elazar M."/>
            <person name="Youssef S.A."/>
            <person name="El-Shabrawy E.S.M."/>
            <person name="Shalaby A.B.A."/>
            <person name="Houterman P."/>
            <person name="Brock N.L."/>
            <person name="Burkhardt I."/>
            <person name="Tsavkelova E.A."/>
            <person name="Dickschat J.S."/>
            <person name="Galuszka P."/>
            <person name="Gueldener U."/>
            <person name="Tudzynski B."/>
        </authorList>
    </citation>
    <scope>NUCLEOTIDE SEQUENCE [LARGE SCALE GENOMIC DNA]</scope>
    <source>
        <strain evidence="2">MRC7560</strain>
    </source>
</reference>
<dbReference type="AlphaFoldDB" id="A0A1L7SZA9"/>
<accession>A0A1L7SZA9</accession>
<dbReference type="VEuPathDB" id="FungiDB:FMAN_16067"/>
<name>A0A1L7SZA9_FUSMA</name>
<dbReference type="EMBL" id="FCQH01000003">
    <property type="protein sequence ID" value="CVK88401.1"/>
    <property type="molecule type" value="Genomic_DNA"/>
</dbReference>
<dbReference type="GeneID" id="65094861"/>
<organism evidence="1 2">
    <name type="scientific">Fusarium mangiferae</name>
    <name type="common">Mango malformation disease fungus</name>
    <dbReference type="NCBI Taxonomy" id="192010"/>
    <lineage>
        <taxon>Eukaryota</taxon>
        <taxon>Fungi</taxon>
        <taxon>Dikarya</taxon>
        <taxon>Ascomycota</taxon>
        <taxon>Pezizomycotina</taxon>
        <taxon>Sordariomycetes</taxon>
        <taxon>Hypocreomycetidae</taxon>
        <taxon>Hypocreales</taxon>
        <taxon>Nectriaceae</taxon>
        <taxon>Fusarium</taxon>
        <taxon>Fusarium fujikuroi species complex</taxon>
    </lineage>
</organism>
<evidence type="ECO:0008006" key="3">
    <source>
        <dbReference type="Google" id="ProtNLM"/>
    </source>
</evidence>
<dbReference type="Proteomes" id="UP000184255">
    <property type="component" value="Unassembled WGS sequence"/>
</dbReference>
<gene>
    <name evidence="1" type="ORF">FMAN_16067</name>
</gene>
<sequence length="457" mass="51929">MDLQSLDAALIYIICEDFCLHCHEGLGDHQDFPSVSTAQDADAKALRHTLVSLSTVCKSWGYIAQKTLHHHFGFSEVTPKVEVLFCRTLSENPELAKQAKQIMLRYIYPDDTRAEEDWLIKSLNKFSNMLNLPGEDYNIIGWEPFIGALILLQTPNLQYLETIAEDCFKILDKFRKPLSNHGNYLPQRLKSLDIKNKTARQTVFRNPLDMSEGSIGGFIAALPNLQSLEAVNPCLRTLRDPLQFRNIRHIALRSTILSKEALGLLVSATGPLESFLYIGAYCYGANLCSIQDLCEVLVLRKNTLKWLLAVPIHTAYNFTAGTRLLNVQYMRMTLEDIWLPVPDDNIRDDQLLMRGLPPRLEKVQFDAAENILEDLLDAVVTYIQSSYRKDPNDQVLKTVHILVYMDSDRETMEQSPDSIHNSALKVIHEKCGDFLKHGKVVLRPFWGDGLDTDDGHL</sequence>
<evidence type="ECO:0000313" key="2">
    <source>
        <dbReference type="Proteomes" id="UP000184255"/>
    </source>
</evidence>